<keyword evidence="3 6" id="KW-0812">Transmembrane</keyword>
<dbReference type="Gene3D" id="1.20.1250.20">
    <property type="entry name" value="MFS general substrate transporter like domains"/>
    <property type="match status" value="1"/>
</dbReference>
<feature type="transmembrane region" description="Helical" evidence="6">
    <location>
        <begin position="74"/>
        <end position="92"/>
    </location>
</feature>
<feature type="transmembrane region" description="Helical" evidence="6">
    <location>
        <begin position="129"/>
        <end position="149"/>
    </location>
</feature>
<name>A0AA38RKK6_9PEZI</name>
<evidence type="ECO:0000256" key="5">
    <source>
        <dbReference type="ARBA" id="ARBA00023136"/>
    </source>
</evidence>
<dbReference type="PANTHER" id="PTHR48022:SF64">
    <property type="entry name" value="MAJOR FACILITATOR SUPERFAMILY (MFS) PROFILE DOMAIN-CONTAINING PROTEIN"/>
    <property type="match status" value="1"/>
</dbReference>
<dbReference type="AlphaFoldDB" id="A0AA38RKK6"/>
<accession>A0AA38RKK6</accession>
<sequence>MKQVQEYLLADAEVASLKWSKLWETRADRTRLLLVAYMGFVTQMCGNALISYYLTIILDTIGIKDTLHQTLVNGILQIYNFVIAISGALMVERVGRRRLWLFAISIMLISFILWTICSALFAQSGNSNHALAVSVLVFIFAFQLGYAFGITPLAFSYPAEILPFHARQKAMGLLIMCQNAALIYNNMVNPIAIDAIGWKYYLVFIAVLAQWLVVAYLFFPETKGYSLEELSDLFNRPIMQLRNHPQFLVQEVQVDEDNKNTTIVTQHIES</sequence>
<feature type="transmembrane region" description="Helical" evidence="6">
    <location>
        <begin position="99"/>
        <end position="123"/>
    </location>
</feature>
<comment type="caution">
    <text evidence="8">The sequence shown here is derived from an EMBL/GenBank/DDBJ whole genome shotgun (WGS) entry which is preliminary data.</text>
</comment>
<feature type="transmembrane region" description="Helical" evidence="6">
    <location>
        <begin position="170"/>
        <end position="188"/>
    </location>
</feature>
<evidence type="ECO:0000256" key="4">
    <source>
        <dbReference type="ARBA" id="ARBA00022989"/>
    </source>
</evidence>
<feature type="transmembrane region" description="Helical" evidence="6">
    <location>
        <begin position="32"/>
        <end position="54"/>
    </location>
</feature>
<dbReference type="InterPro" id="IPR005829">
    <property type="entry name" value="Sugar_transporter_CS"/>
</dbReference>
<evidence type="ECO:0000256" key="1">
    <source>
        <dbReference type="ARBA" id="ARBA00004141"/>
    </source>
</evidence>
<evidence type="ECO:0000256" key="6">
    <source>
        <dbReference type="SAM" id="Phobius"/>
    </source>
</evidence>
<keyword evidence="4 6" id="KW-1133">Transmembrane helix</keyword>
<keyword evidence="5 6" id="KW-0472">Membrane</keyword>
<dbReference type="SUPFAM" id="SSF103473">
    <property type="entry name" value="MFS general substrate transporter"/>
    <property type="match status" value="1"/>
</dbReference>
<dbReference type="Pfam" id="PF00083">
    <property type="entry name" value="Sugar_tr"/>
    <property type="match status" value="1"/>
</dbReference>
<organism evidence="8 9">
    <name type="scientific">Pleurostoma richardsiae</name>
    <dbReference type="NCBI Taxonomy" id="41990"/>
    <lineage>
        <taxon>Eukaryota</taxon>
        <taxon>Fungi</taxon>
        <taxon>Dikarya</taxon>
        <taxon>Ascomycota</taxon>
        <taxon>Pezizomycotina</taxon>
        <taxon>Sordariomycetes</taxon>
        <taxon>Sordariomycetidae</taxon>
        <taxon>Calosphaeriales</taxon>
        <taxon>Pleurostomataceae</taxon>
        <taxon>Pleurostoma</taxon>
    </lineage>
</organism>
<evidence type="ECO:0000256" key="3">
    <source>
        <dbReference type="ARBA" id="ARBA00022692"/>
    </source>
</evidence>
<dbReference type="GO" id="GO:0005351">
    <property type="term" value="F:carbohydrate:proton symporter activity"/>
    <property type="evidence" value="ECO:0007669"/>
    <property type="project" value="TreeGrafter"/>
</dbReference>
<reference evidence="8" key="1">
    <citation type="submission" date="2022-07" db="EMBL/GenBank/DDBJ databases">
        <title>Fungi with potential for degradation of polypropylene.</title>
        <authorList>
            <person name="Gostincar C."/>
        </authorList>
    </citation>
    <scope>NUCLEOTIDE SEQUENCE</scope>
    <source>
        <strain evidence="8">EXF-13308</strain>
    </source>
</reference>
<dbReference type="PROSITE" id="PS50850">
    <property type="entry name" value="MFS"/>
    <property type="match status" value="1"/>
</dbReference>
<gene>
    <name evidence="8" type="ORF">NKR23_g7849</name>
</gene>
<evidence type="ECO:0000256" key="2">
    <source>
        <dbReference type="ARBA" id="ARBA00010992"/>
    </source>
</evidence>
<evidence type="ECO:0000259" key="7">
    <source>
        <dbReference type="PROSITE" id="PS50850"/>
    </source>
</evidence>
<keyword evidence="9" id="KW-1185">Reference proteome</keyword>
<feature type="transmembrane region" description="Helical" evidence="6">
    <location>
        <begin position="200"/>
        <end position="219"/>
    </location>
</feature>
<protein>
    <recommendedName>
        <fullName evidence="7">Major facilitator superfamily (MFS) profile domain-containing protein</fullName>
    </recommendedName>
</protein>
<evidence type="ECO:0000313" key="8">
    <source>
        <dbReference type="EMBL" id="KAJ9139455.1"/>
    </source>
</evidence>
<evidence type="ECO:0000313" key="9">
    <source>
        <dbReference type="Proteomes" id="UP001174694"/>
    </source>
</evidence>
<dbReference type="EMBL" id="JANBVO010000026">
    <property type="protein sequence ID" value="KAJ9139455.1"/>
    <property type="molecule type" value="Genomic_DNA"/>
</dbReference>
<feature type="domain" description="Major facilitator superfamily (MFS) profile" evidence="7">
    <location>
        <begin position="32"/>
        <end position="270"/>
    </location>
</feature>
<dbReference type="PROSITE" id="PS00216">
    <property type="entry name" value="SUGAR_TRANSPORT_1"/>
    <property type="match status" value="1"/>
</dbReference>
<dbReference type="GO" id="GO:0016020">
    <property type="term" value="C:membrane"/>
    <property type="evidence" value="ECO:0007669"/>
    <property type="project" value="UniProtKB-SubCell"/>
</dbReference>
<dbReference type="InterPro" id="IPR050360">
    <property type="entry name" value="MFS_Sugar_Transporters"/>
</dbReference>
<dbReference type="PANTHER" id="PTHR48022">
    <property type="entry name" value="PLASTIDIC GLUCOSE TRANSPORTER 4"/>
    <property type="match status" value="1"/>
</dbReference>
<dbReference type="InterPro" id="IPR005828">
    <property type="entry name" value="MFS_sugar_transport-like"/>
</dbReference>
<dbReference type="InterPro" id="IPR020846">
    <property type="entry name" value="MFS_dom"/>
</dbReference>
<proteinExistence type="inferred from homology"/>
<dbReference type="Proteomes" id="UP001174694">
    <property type="component" value="Unassembled WGS sequence"/>
</dbReference>
<comment type="similarity">
    <text evidence="2">Belongs to the major facilitator superfamily. Sugar transporter (TC 2.A.1.1) family.</text>
</comment>
<dbReference type="InterPro" id="IPR036259">
    <property type="entry name" value="MFS_trans_sf"/>
</dbReference>
<comment type="subcellular location">
    <subcellularLocation>
        <location evidence="1">Membrane</location>
        <topology evidence="1">Multi-pass membrane protein</topology>
    </subcellularLocation>
</comment>